<gene>
    <name evidence="1" type="ORF">B0A72_05510</name>
    <name evidence="2" type="ORF">SAMN05444387_1441</name>
</gene>
<dbReference type="PROSITE" id="PS51257">
    <property type="entry name" value="PROKAR_LIPOPROTEIN"/>
    <property type="match status" value="1"/>
</dbReference>
<evidence type="ECO:0000313" key="4">
    <source>
        <dbReference type="Proteomes" id="UP000198431"/>
    </source>
</evidence>
<sequence length="244" mass="27973">MKPQYLFLLSLIISCQKPKPVSQIQTKNSTSENKPEIVIASAEKFIKTDTIPISNGEENASGNYVLANLLDQKVDKDSIVIVKYRLDFYENKEKKASSKVTIEGYQKGSEWGADYGLATATNKNTSFIQVSFGYPACGYNQNNYLYHLKNNDLQLVYQWYSMTDSGWGSWVEFATPNEKDSESFYCKRVSFEPDDNDEDMGMVTYSDSIVFRLSGNKWKSQLLSAKDKSYFEKKMPFNEFHNIK</sequence>
<reference evidence="2 3" key="2">
    <citation type="submission" date="2016-11" db="EMBL/GenBank/DDBJ databases">
        <authorList>
            <person name="Varghese N."/>
            <person name="Submissions S."/>
        </authorList>
    </citation>
    <scope>NUCLEOTIDE SEQUENCE [LARGE SCALE GENOMIC DNA]</scope>
    <source>
        <strain evidence="2 3">DSM 6368</strain>
    </source>
</reference>
<evidence type="ECO:0000313" key="3">
    <source>
        <dbReference type="Proteomes" id="UP000184216"/>
    </source>
</evidence>
<reference evidence="1 4" key="1">
    <citation type="submission" date="2016-11" db="EMBL/GenBank/DDBJ databases">
        <title>Whole genomes of Flavobacteriaceae.</title>
        <authorList>
            <person name="Stine C."/>
            <person name="Li C."/>
            <person name="Tadesse D."/>
        </authorList>
    </citation>
    <scope>NUCLEOTIDE SEQUENCE [LARGE SCALE GENOMIC DNA]</scope>
    <source>
        <strain evidence="1 4">ATCC 19366</strain>
    </source>
</reference>
<dbReference type="EMBL" id="FRBX01000002">
    <property type="protein sequence ID" value="SHL91906.1"/>
    <property type="molecule type" value="Genomic_DNA"/>
</dbReference>
<evidence type="ECO:0000313" key="1">
    <source>
        <dbReference type="EMBL" id="OXB06503.1"/>
    </source>
</evidence>
<dbReference type="AlphaFoldDB" id="A0AB36P4B6"/>
<protein>
    <submittedName>
        <fullName evidence="1">Uncharacterized protein</fullName>
    </submittedName>
</protein>
<dbReference type="Proteomes" id="UP000184216">
    <property type="component" value="Unassembled WGS sequence"/>
</dbReference>
<keyword evidence="3" id="KW-1185">Reference proteome</keyword>
<dbReference type="EMBL" id="MUHB01000006">
    <property type="protein sequence ID" value="OXB06503.1"/>
    <property type="molecule type" value="Genomic_DNA"/>
</dbReference>
<comment type="caution">
    <text evidence="1">The sequence shown here is derived from an EMBL/GenBank/DDBJ whole genome shotgun (WGS) entry which is preliminary data.</text>
</comment>
<evidence type="ECO:0000313" key="2">
    <source>
        <dbReference type="EMBL" id="SHL91906.1"/>
    </source>
</evidence>
<organism evidence="1 4">
    <name type="scientific">Flavobacterium pectinovorum</name>
    <dbReference type="NCBI Taxonomy" id="29533"/>
    <lineage>
        <taxon>Bacteria</taxon>
        <taxon>Pseudomonadati</taxon>
        <taxon>Bacteroidota</taxon>
        <taxon>Flavobacteriia</taxon>
        <taxon>Flavobacteriales</taxon>
        <taxon>Flavobacteriaceae</taxon>
        <taxon>Flavobacterium</taxon>
    </lineage>
</organism>
<dbReference type="Proteomes" id="UP000198431">
    <property type="component" value="Unassembled WGS sequence"/>
</dbReference>
<name>A0AB36P4B6_9FLAO</name>
<proteinExistence type="predicted"/>
<dbReference type="RefSeq" id="WP_073394362.1">
    <property type="nucleotide sequence ID" value="NZ_FRBX01000002.1"/>
</dbReference>
<accession>A0AB36P4B6</accession>